<dbReference type="GeneID" id="33560777"/>
<dbReference type="EMBL" id="NBSH01000001">
    <property type="protein sequence ID" value="ORX40558.1"/>
    <property type="molecule type" value="Genomic_DNA"/>
</dbReference>
<protein>
    <submittedName>
        <fullName evidence="4">Trimeric LpxA-like protein</fullName>
    </submittedName>
</protein>
<dbReference type="InParanoid" id="A0A1Y1UR56"/>
<dbReference type="CDD" id="cd03357">
    <property type="entry name" value="LbH_MAT_GAT"/>
    <property type="match status" value="1"/>
</dbReference>
<dbReference type="InterPro" id="IPR018357">
    <property type="entry name" value="Hexapep_transf_CS"/>
</dbReference>
<accession>A0A1Y1UR56</accession>
<evidence type="ECO:0000256" key="2">
    <source>
        <dbReference type="ARBA" id="ARBA00022679"/>
    </source>
</evidence>
<dbReference type="GO" id="GO:0008374">
    <property type="term" value="F:O-acyltransferase activity"/>
    <property type="evidence" value="ECO:0007669"/>
    <property type="project" value="TreeGrafter"/>
</dbReference>
<dbReference type="InterPro" id="IPR051159">
    <property type="entry name" value="Hexapeptide_acetyltransf"/>
</dbReference>
<dbReference type="AlphaFoldDB" id="A0A1Y1UR56"/>
<feature type="region of interest" description="Disordered" evidence="3">
    <location>
        <begin position="1"/>
        <end position="23"/>
    </location>
</feature>
<comment type="caution">
    <text evidence="4">The sequence shown here is derived from an EMBL/GenBank/DDBJ whole genome shotgun (WGS) entry which is preliminary data.</text>
</comment>
<dbReference type="FunCoup" id="A0A1Y1UR56">
    <property type="interactions" value="5"/>
</dbReference>
<dbReference type="PANTHER" id="PTHR23416">
    <property type="entry name" value="SIALIC ACID SYNTHASE-RELATED"/>
    <property type="match status" value="1"/>
</dbReference>
<gene>
    <name evidence="4" type="ORF">BD324DRAFT_678013</name>
</gene>
<evidence type="ECO:0000313" key="5">
    <source>
        <dbReference type="Proteomes" id="UP000193218"/>
    </source>
</evidence>
<organism evidence="4 5">
    <name type="scientific">Kockovaella imperatae</name>
    <dbReference type="NCBI Taxonomy" id="4999"/>
    <lineage>
        <taxon>Eukaryota</taxon>
        <taxon>Fungi</taxon>
        <taxon>Dikarya</taxon>
        <taxon>Basidiomycota</taxon>
        <taxon>Agaricomycotina</taxon>
        <taxon>Tremellomycetes</taxon>
        <taxon>Tremellales</taxon>
        <taxon>Cuniculitremaceae</taxon>
        <taxon>Kockovaella</taxon>
    </lineage>
</organism>
<dbReference type="RefSeq" id="XP_021874237.1">
    <property type="nucleotide sequence ID" value="XM_022018968.1"/>
</dbReference>
<dbReference type="STRING" id="4999.A0A1Y1UR56"/>
<dbReference type="OrthoDB" id="25818at2759"/>
<evidence type="ECO:0000256" key="1">
    <source>
        <dbReference type="ARBA" id="ARBA00007274"/>
    </source>
</evidence>
<dbReference type="PANTHER" id="PTHR23416:SF23">
    <property type="entry name" value="ACETYLTRANSFERASE C18B11.09C-RELATED"/>
    <property type="match status" value="1"/>
</dbReference>
<dbReference type="Proteomes" id="UP000193218">
    <property type="component" value="Unassembled WGS sequence"/>
</dbReference>
<proteinExistence type="inferred from homology"/>
<name>A0A1Y1UR56_9TREE</name>
<dbReference type="InterPro" id="IPR011004">
    <property type="entry name" value="Trimer_LpxA-like_sf"/>
</dbReference>
<sequence length="248" mass="26610">MMTPSDAPSSDASHPDRFAPDYPPICSLQPQLPELEEGESLDEYNRSIIGRPYQGFDPFLVRAREICYDKLDKFNSPTLKGTERQAFLSGLVSLTVRNPRGHTESVALTSSFKFGREIYVGPGCTFIDVAPICIGSRTQIGPNTEIYTSNHPISPEERNGCCGPETGEPVIIGTDVWIGAGSIILRGITIGDGAVVGAGSVVTRNVESRTVVAGNPARLLKRIEKDGRVTDVRGTGGVSSYLQGVQVA</sequence>
<evidence type="ECO:0000313" key="4">
    <source>
        <dbReference type="EMBL" id="ORX40558.1"/>
    </source>
</evidence>
<dbReference type="Pfam" id="PF14602">
    <property type="entry name" value="Hexapep_2"/>
    <property type="match status" value="1"/>
</dbReference>
<feature type="compositionally biased region" description="Low complexity" evidence="3">
    <location>
        <begin position="1"/>
        <end position="12"/>
    </location>
</feature>
<dbReference type="SUPFAM" id="SSF51161">
    <property type="entry name" value="Trimeric LpxA-like enzymes"/>
    <property type="match status" value="1"/>
</dbReference>
<comment type="similarity">
    <text evidence="1">Belongs to the transferase hexapeptide repeat family.</text>
</comment>
<evidence type="ECO:0000256" key="3">
    <source>
        <dbReference type="SAM" id="MobiDB-lite"/>
    </source>
</evidence>
<dbReference type="InterPro" id="IPR001451">
    <property type="entry name" value="Hexapep"/>
</dbReference>
<reference evidence="4 5" key="1">
    <citation type="submission" date="2017-03" db="EMBL/GenBank/DDBJ databases">
        <title>Widespread Adenine N6-methylation of Active Genes in Fungi.</title>
        <authorList>
            <consortium name="DOE Joint Genome Institute"/>
            <person name="Mondo S.J."/>
            <person name="Dannebaum R.O."/>
            <person name="Kuo R.C."/>
            <person name="Louie K.B."/>
            <person name="Bewick A.J."/>
            <person name="Labutti K."/>
            <person name="Haridas S."/>
            <person name="Kuo A."/>
            <person name="Salamov A."/>
            <person name="Ahrendt S.R."/>
            <person name="Lau R."/>
            <person name="Bowen B.P."/>
            <person name="Lipzen A."/>
            <person name="Sullivan W."/>
            <person name="Andreopoulos W.B."/>
            <person name="Clum A."/>
            <person name="Lindquist E."/>
            <person name="Daum C."/>
            <person name="Northen T.R."/>
            <person name="Ramamoorthy G."/>
            <person name="Schmitz R.J."/>
            <person name="Gryganskyi A."/>
            <person name="Culley D."/>
            <person name="Magnuson J."/>
            <person name="James T.Y."/>
            <person name="O'Malley M.A."/>
            <person name="Stajich J.E."/>
            <person name="Spatafora J.W."/>
            <person name="Visel A."/>
            <person name="Grigoriev I.V."/>
        </authorList>
    </citation>
    <scope>NUCLEOTIDE SEQUENCE [LARGE SCALE GENOMIC DNA]</scope>
    <source>
        <strain evidence="4 5">NRRL Y-17943</strain>
    </source>
</reference>
<dbReference type="PROSITE" id="PS00101">
    <property type="entry name" value="HEXAPEP_TRANSFERASES"/>
    <property type="match status" value="1"/>
</dbReference>
<keyword evidence="5" id="KW-1185">Reference proteome</keyword>
<dbReference type="Gene3D" id="2.160.10.10">
    <property type="entry name" value="Hexapeptide repeat proteins"/>
    <property type="match status" value="1"/>
</dbReference>
<keyword evidence="2" id="KW-0808">Transferase</keyword>